<name>A0A937K5W5_9CLOT</name>
<comment type="caution">
    <text evidence="5">The sequence shown here is derived from an EMBL/GenBank/DDBJ whole genome shotgun (WGS) entry which is preliminary data.</text>
</comment>
<evidence type="ECO:0000313" key="5">
    <source>
        <dbReference type="EMBL" id="MBL4932850.1"/>
    </source>
</evidence>
<dbReference type="PANTHER" id="PTHR42788">
    <property type="entry name" value="TAURINE IMPORT ATP-BINDING PROTEIN-RELATED"/>
    <property type="match status" value="1"/>
</dbReference>
<keyword evidence="2" id="KW-0547">Nucleotide-binding</keyword>
<keyword evidence="6" id="KW-1185">Reference proteome</keyword>
<dbReference type="Proteomes" id="UP000623681">
    <property type="component" value="Unassembled WGS sequence"/>
</dbReference>
<dbReference type="Pfam" id="PF00005">
    <property type="entry name" value="ABC_tran"/>
    <property type="match status" value="1"/>
</dbReference>
<dbReference type="EMBL" id="JAESWA010000023">
    <property type="protein sequence ID" value="MBL4932850.1"/>
    <property type="molecule type" value="Genomic_DNA"/>
</dbReference>
<sequence length="256" mass="28742">MLEIKEVSFKYSSRDKAGNDFPALGPISLNIESKDIYAVIGPSGCGKSTLLHLLSGVINGHAGEILLDGKQLSPKRHSIGFIPQSYGLLPWKTVEKNCLLSLKIKGEKAELNKKITSVLTRLNILDLKDRYPKELSGGQKQRVAIARALIMNPDLLLMDEPFSALDALTREEAQSLFIEVWEEYKPITIFVTHNIDEAIAIGNKILIMSEGPGKVIEIINNPLFNQKDIREKEEYFKLSTYIRSIIKNGWRVNSHE</sequence>
<evidence type="ECO:0000256" key="1">
    <source>
        <dbReference type="ARBA" id="ARBA00022448"/>
    </source>
</evidence>
<dbReference type="PANTHER" id="PTHR42788:SF13">
    <property type="entry name" value="ALIPHATIC SULFONATES IMPORT ATP-BINDING PROTEIN SSUB"/>
    <property type="match status" value="1"/>
</dbReference>
<keyword evidence="3 5" id="KW-0067">ATP-binding</keyword>
<evidence type="ECO:0000313" key="6">
    <source>
        <dbReference type="Proteomes" id="UP000623681"/>
    </source>
</evidence>
<keyword evidence="1" id="KW-0813">Transport</keyword>
<gene>
    <name evidence="5" type="ORF">JK634_13640</name>
</gene>
<dbReference type="AlphaFoldDB" id="A0A937K5W5"/>
<evidence type="ECO:0000256" key="2">
    <source>
        <dbReference type="ARBA" id="ARBA00022741"/>
    </source>
</evidence>
<dbReference type="InterPro" id="IPR003439">
    <property type="entry name" value="ABC_transporter-like_ATP-bd"/>
</dbReference>
<evidence type="ECO:0000256" key="3">
    <source>
        <dbReference type="ARBA" id="ARBA00022840"/>
    </source>
</evidence>
<dbReference type="GO" id="GO:0005524">
    <property type="term" value="F:ATP binding"/>
    <property type="evidence" value="ECO:0007669"/>
    <property type="project" value="UniProtKB-KW"/>
</dbReference>
<dbReference type="InterPro" id="IPR050166">
    <property type="entry name" value="ABC_transporter_ATP-bind"/>
</dbReference>
<dbReference type="InterPro" id="IPR017871">
    <property type="entry name" value="ABC_transporter-like_CS"/>
</dbReference>
<dbReference type="SMART" id="SM00382">
    <property type="entry name" value="AAA"/>
    <property type="match status" value="1"/>
</dbReference>
<feature type="domain" description="ABC transporter" evidence="4">
    <location>
        <begin position="2"/>
        <end position="235"/>
    </location>
</feature>
<protein>
    <submittedName>
        <fullName evidence="5">ABC transporter ATP-binding protein</fullName>
    </submittedName>
</protein>
<organism evidence="5 6">
    <name type="scientific">Clostridium paridis</name>
    <dbReference type="NCBI Taxonomy" id="2803863"/>
    <lineage>
        <taxon>Bacteria</taxon>
        <taxon>Bacillati</taxon>
        <taxon>Bacillota</taxon>
        <taxon>Clostridia</taxon>
        <taxon>Eubacteriales</taxon>
        <taxon>Clostridiaceae</taxon>
        <taxon>Clostridium</taxon>
    </lineage>
</organism>
<dbReference type="CDD" id="cd03293">
    <property type="entry name" value="ABC_NrtD_SsuB_transporters"/>
    <property type="match status" value="1"/>
</dbReference>
<dbReference type="InterPro" id="IPR003593">
    <property type="entry name" value="AAA+_ATPase"/>
</dbReference>
<dbReference type="InterPro" id="IPR027417">
    <property type="entry name" value="P-loop_NTPase"/>
</dbReference>
<dbReference type="RefSeq" id="WP_202768236.1">
    <property type="nucleotide sequence ID" value="NZ_JAESWA010000023.1"/>
</dbReference>
<proteinExistence type="predicted"/>
<dbReference type="SUPFAM" id="SSF52540">
    <property type="entry name" value="P-loop containing nucleoside triphosphate hydrolases"/>
    <property type="match status" value="1"/>
</dbReference>
<dbReference type="GO" id="GO:0016887">
    <property type="term" value="F:ATP hydrolysis activity"/>
    <property type="evidence" value="ECO:0007669"/>
    <property type="project" value="InterPro"/>
</dbReference>
<reference evidence="5" key="1">
    <citation type="submission" date="2021-01" db="EMBL/GenBank/DDBJ databases">
        <title>Genome public.</title>
        <authorList>
            <person name="Liu C."/>
            <person name="Sun Q."/>
        </authorList>
    </citation>
    <scope>NUCLEOTIDE SEQUENCE</scope>
    <source>
        <strain evidence="5">YIM B02565</strain>
    </source>
</reference>
<accession>A0A937K5W5</accession>
<dbReference type="PROSITE" id="PS00211">
    <property type="entry name" value="ABC_TRANSPORTER_1"/>
    <property type="match status" value="1"/>
</dbReference>
<dbReference type="PROSITE" id="PS50893">
    <property type="entry name" value="ABC_TRANSPORTER_2"/>
    <property type="match status" value="1"/>
</dbReference>
<evidence type="ECO:0000259" key="4">
    <source>
        <dbReference type="PROSITE" id="PS50893"/>
    </source>
</evidence>
<dbReference type="Gene3D" id="3.40.50.300">
    <property type="entry name" value="P-loop containing nucleotide triphosphate hydrolases"/>
    <property type="match status" value="1"/>
</dbReference>